<keyword evidence="6 7" id="KW-0472">Membrane</keyword>
<dbReference type="GO" id="GO:0016020">
    <property type="term" value="C:membrane"/>
    <property type="evidence" value="ECO:0007669"/>
    <property type="project" value="UniProtKB-SubCell"/>
</dbReference>
<dbReference type="AlphaFoldDB" id="A0AAV6WZF8"/>
<evidence type="ECO:0000256" key="1">
    <source>
        <dbReference type="ARBA" id="ARBA00004141"/>
    </source>
</evidence>
<keyword evidence="4 7" id="KW-0812">Transmembrane</keyword>
<evidence type="ECO:0000256" key="5">
    <source>
        <dbReference type="ARBA" id="ARBA00022989"/>
    </source>
</evidence>
<feature type="transmembrane region" description="Helical" evidence="7">
    <location>
        <begin position="196"/>
        <end position="216"/>
    </location>
</feature>
<keyword evidence="5 7" id="KW-1133">Transmembrane helix</keyword>
<feature type="transmembrane region" description="Helical" evidence="7">
    <location>
        <begin position="64"/>
        <end position="85"/>
    </location>
</feature>
<evidence type="ECO:0000256" key="3">
    <source>
        <dbReference type="ARBA" id="ARBA00022448"/>
    </source>
</evidence>
<dbReference type="GO" id="GO:0015211">
    <property type="term" value="F:purine nucleoside transmembrane transporter activity"/>
    <property type="evidence" value="ECO:0007669"/>
    <property type="project" value="UniProtKB-UniRule"/>
</dbReference>
<proteinExistence type="inferred from homology"/>
<keyword evidence="10" id="KW-1185">Reference proteome</keyword>
<dbReference type="InterPro" id="IPR037185">
    <property type="entry name" value="EmrE-like"/>
</dbReference>
<protein>
    <recommendedName>
        <fullName evidence="7">Probable purine permease</fullName>
    </recommendedName>
</protein>
<name>A0AAV6WZF8_9LAMI</name>
<evidence type="ECO:0000256" key="7">
    <source>
        <dbReference type="RuleBase" id="RU368015"/>
    </source>
</evidence>
<dbReference type="Pfam" id="PF16913">
    <property type="entry name" value="PUNUT"/>
    <property type="match status" value="1"/>
</dbReference>
<feature type="transmembrane region" description="Helical" evidence="7">
    <location>
        <begin position="132"/>
        <end position="154"/>
    </location>
</feature>
<feature type="region of interest" description="Disordered" evidence="8">
    <location>
        <begin position="1"/>
        <end position="27"/>
    </location>
</feature>
<feature type="transmembrane region" description="Helical" evidence="7">
    <location>
        <begin position="35"/>
        <end position="57"/>
    </location>
</feature>
<dbReference type="Proteomes" id="UP000826271">
    <property type="component" value="Unassembled WGS sequence"/>
</dbReference>
<gene>
    <name evidence="9" type="ORF">BUALT_Bualt12G0133700</name>
</gene>
<dbReference type="PANTHER" id="PTHR31376:SF17">
    <property type="entry name" value="PURINE PERMEASE 21-RELATED"/>
    <property type="match status" value="1"/>
</dbReference>
<evidence type="ECO:0000313" key="9">
    <source>
        <dbReference type="EMBL" id="KAG8373082.1"/>
    </source>
</evidence>
<feature type="compositionally biased region" description="Basic and acidic residues" evidence="8">
    <location>
        <begin position="18"/>
        <end position="27"/>
    </location>
</feature>
<sequence length="391" mass="43185">MGDIDKPLFEPSVNQSDKGNEATPRPKSEKRWVPVVVYTGFVLFGQSGATLLTRLYYNEGGNTFFLSGLLETIGFPILIPFALYFSPKNLYINNNPTNDYQPSLLITSIVYLFLGLFQAASNVLYATGLQNLPVSTFSIISATELAFSAFFSFFLNAQKITRPILISLFLLTISSTLLIFKSNSDNSKESLKRRQLALGYSCTLLASALYALMMSMSQLASRKILGKENFRTVLNITIYQSFVETFVVLMALFASGDWYNLRNEMRSFGLGKGLYLVVTVMTAVAWQAFSVGAVGLIFEVSSLFSSVINTVGLPIMPILGAMFFHEKMDGMKVISIFLAIGGFASYVYQHYPDDSNTREGYEILLESDSNHPSSSAPSSEPTEPSPEAEVL</sequence>
<feature type="transmembrane region" description="Helical" evidence="7">
    <location>
        <begin position="331"/>
        <end position="348"/>
    </location>
</feature>
<evidence type="ECO:0000256" key="8">
    <source>
        <dbReference type="SAM" id="MobiDB-lite"/>
    </source>
</evidence>
<feature type="transmembrane region" description="Helical" evidence="7">
    <location>
        <begin position="105"/>
        <end position="125"/>
    </location>
</feature>
<feature type="region of interest" description="Disordered" evidence="8">
    <location>
        <begin position="366"/>
        <end position="391"/>
    </location>
</feature>
<evidence type="ECO:0000313" key="10">
    <source>
        <dbReference type="Proteomes" id="UP000826271"/>
    </source>
</evidence>
<feature type="transmembrane region" description="Helical" evidence="7">
    <location>
        <begin position="274"/>
        <end position="298"/>
    </location>
</feature>
<keyword evidence="3 7" id="KW-0813">Transport</keyword>
<dbReference type="SUPFAM" id="SSF103481">
    <property type="entry name" value="Multidrug resistance efflux transporter EmrE"/>
    <property type="match status" value="1"/>
</dbReference>
<feature type="transmembrane region" description="Helical" evidence="7">
    <location>
        <begin position="160"/>
        <end position="180"/>
    </location>
</feature>
<evidence type="ECO:0000256" key="6">
    <source>
        <dbReference type="ARBA" id="ARBA00023136"/>
    </source>
</evidence>
<evidence type="ECO:0000256" key="4">
    <source>
        <dbReference type="ARBA" id="ARBA00022692"/>
    </source>
</evidence>
<dbReference type="InterPro" id="IPR030182">
    <property type="entry name" value="PUP_plant"/>
</dbReference>
<feature type="transmembrane region" description="Helical" evidence="7">
    <location>
        <begin position="304"/>
        <end position="324"/>
    </location>
</feature>
<comment type="caution">
    <text evidence="9">The sequence shown here is derived from an EMBL/GenBank/DDBJ whole genome shotgun (WGS) entry which is preliminary data.</text>
</comment>
<dbReference type="GO" id="GO:0005345">
    <property type="term" value="F:purine nucleobase transmembrane transporter activity"/>
    <property type="evidence" value="ECO:0007669"/>
    <property type="project" value="UniProtKB-UniRule"/>
</dbReference>
<reference evidence="9" key="1">
    <citation type="submission" date="2019-10" db="EMBL/GenBank/DDBJ databases">
        <authorList>
            <person name="Zhang R."/>
            <person name="Pan Y."/>
            <person name="Wang J."/>
            <person name="Ma R."/>
            <person name="Yu S."/>
        </authorList>
    </citation>
    <scope>NUCLEOTIDE SEQUENCE</scope>
    <source>
        <strain evidence="9">LA-IB0</strain>
        <tissue evidence="9">Leaf</tissue>
    </source>
</reference>
<dbReference type="PANTHER" id="PTHR31376">
    <property type="entry name" value="OS09G0467300 PROTEIN-RELATED"/>
    <property type="match status" value="1"/>
</dbReference>
<comment type="subcellular location">
    <subcellularLocation>
        <location evidence="1 7">Membrane</location>
        <topology evidence="1 7">Multi-pass membrane protein</topology>
    </subcellularLocation>
</comment>
<dbReference type="EMBL" id="WHWC01000012">
    <property type="protein sequence ID" value="KAG8373082.1"/>
    <property type="molecule type" value="Genomic_DNA"/>
</dbReference>
<feature type="transmembrane region" description="Helical" evidence="7">
    <location>
        <begin position="236"/>
        <end position="254"/>
    </location>
</feature>
<comment type="similarity">
    <text evidence="2 7">Belongs to the purine permeases (TC 2.A.7.14) family.</text>
</comment>
<organism evidence="9 10">
    <name type="scientific">Buddleja alternifolia</name>
    <dbReference type="NCBI Taxonomy" id="168488"/>
    <lineage>
        <taxon>Eukaryota</taxon>
        <taxon>Viridiplantae</taxon>
        <taxon>Streptophyta</taxon>
        <taxon>Embryophyta</taxon>
        <taxon>Tracheophyta</taxon>
        <taxon>Spermatophyta</taxon>
        <taxon>Magnoliopsida</taxon>
        <taxon>eudicotyledons</taxon>
        <taxon>Gunneridae</taxon>
        <taxon>Pentapetalae</taxon>
        <taxon>asterids</taxon>
        <taxon>lamiids</taxon>
        <taxon>Lamiales</taxon>
        <taxon>Scrophulariaceae</taxon>
        <taxon>Buddlejeae</taxon>
        <taxon>Buddleja</taxon>
    </lineage>
</organism>
<evidence type="ECO:0000256" key="2">
    <source>
        <dbReference type="ARBA" id="ARBA00006213"/>
    </source>
</evidence>
<accession>A0AAV6WZF8</accession>